<reference evidence="1 2" key="1">
    <citation type="submission" date="2019-06" db="EMBL/GenBank/DDBJ databases">
        <title>Sequencing the genomes of 1000 actinobacteria strains.</title>
        <authorList>
            <person name="Klenk H.-P."/>
        </authorList>
    </citation>
    <scope>NUCLEOTIDE SEQUENCE [LARGE SCALE GENOMIC DNA]</scope>
    <source>
        <strain evidence="1 2">DSM 45928</strain>
    </source>
</reference>
<evidence type="ECO:0000313" key="1">
    <source>
        <dbReference type="EMBL" id="TQL75927.1"/>
    </source>
</evidence>
<dbReference type="PANTHER" id="PTHR34704">
    <property type="entry name" value="ATPASE"/>
    <property type="match status" value="1"/>
</dbReference>
<comment type="caution">
    <text evidence="1">The sequence shown here is derived from an EMBL/GenBank/DDBJ whole genome shotgun (WGS) entry which is preliminary data.</text>
</comment>
<evidence type="ECO:0008006" key="3">
    <source>
        <dbReference type="Google" id="ProtNLM"/>
    </source>
</evidence>
<dbReference type="OrthoDB" id="9813134at2"/>
<organism evidence="1 2">
    <name type="scientific">Stackebrandtia endophytica</name>
    <dbReference type="NCBI Taxonomy" id="1496996"/>
    <lineage>
        <taxon>Bacteria</taxon>
        <taxon>Bacillati</taxon>
        <taxon>Actinomycetota</taxon>
        <taxon>Actinomycetes</taxon>
        <taxon>Glycomycetales</taxon>
        <taxon>Glycomycetaceae</taxon>
        <taxon>Stackebrandtia</taxon>
    </lineage>
</organism>
<keyword evidence="2" id="KW-1185">Reference proteome</keyword>
<proteinExistence type="predicted"/>
<evidence type="ECO:0000313" key="2">
    <source>
        <dbReference type="Proteomes" id="UP000317043"/>
    </source>
</evidence>
<dbReference type="AlphaFoldDB" id="A0A543ATL2"/>
<sequence length="488" mass="54618">MIPKPAAIFDRIHEWDAICRFVEGTKPGLTIGIMRGRRRNGKSWLLEHACTEFGGVYTLALRQSRRMALDRFADTVSQAVGHPVGRFDDWVQALDTTFEVMTAGDPPRPPLLALDEFPYLVDGSPELPSVIQALYDKHAPAKNGPAFRLILCGSAISVMSRLAAGDQALRGRAILDLRINRFGIRDAADYWNVTPDVGFLIDAVLGGAPGYRDVVDDPPTDVGPGFDRWLMGNVLNPGHILFTEPDYLLAEDPRIGDRMIYHSIWESVSSGATTPTRIGGDVGMDAKALTYHLRIMQDADFLRNDSDMLMQRKPVIRVADPIVRFHNLIVRPNLADLEARRTEEVWSRSAEVFASKVLGPHFEHLAREWVHWHARHEGLEDIGAVGSTQVPCREHRGHEVDVIAVNATGMPRNKSSRITVLGEAKCTNRPRGVADVQRLDHMRRILVEQGWRADDAQLVLFSRNGFTDEIRARSDVHLVDLDRLYGRS</sequence>
<dbReference type="SUPFAM" id="SSF52540">
    <property type="entry name" value="P-loop containing nucleoside triphosphate hydrolases"/>
    <property type="match status" value="1"/>
</dbReference>
<dbReference type="InParanoid" id="A0A543ATL2"/>
<protein>
    <recommendedName>
        <fullName evidence="3">ATPase</fullName>
    </recommendedName>
</protein>
<dbReference type="Gene3D" id="3.40.50.300">
    <property type="entry name" value="P-loop containing nucleotide triphosphate hydrolases"/>
    <property type="match status" value="1"/>
</dbReference>
<dbReference type="RefSeq" id="WP_142036558.1">
    <property type="nucleotide sequence ID" value="NZ_JBHTGS010000001.1"/>
</dbReference>
<gene>
    <name evidence="1" type="ORF">FB566_1444</name>
</gene>
<accession>A0A543ATL2</accession>
<dbReference type="Proteomes" id="UP000317043">
    <property type="component" value="Unassembled WGS sequence"/>
</dbReference>
<name>A0A543ATL2_9ACTN</name>
<dbReference type="EMBL" id="VFOW01000001">
    <property type="protein sequence ID" value="TQL75927.1"/>
    <property type="molecule type" value="Genomic_DNA"/>
</dbReference>
<dbReference type="PANTHER" id="PTHR34704:SF1">
    <property type="entry name" value="ATPASE"/>
    <property type="match status" value="1"/>
</dbReference>
<dbReference type="InterPro" id="IPR027417">
    <property type="entry name" value="P-loop_NTPase"/>
</dbReference>